<evidence type="ECO:0000313" key="6">
    <source>
        <dbReference type="Proteomes" id="UP000199073"/>
    </source>
</evidence>
<keyword evidence="2" id="KW-0238">DNA-binding</keyword>
<sequence>MLDDTDKKILSILQRDGRITNSRLAQQIGLSPPAVLERVRRLEASGVIERYIALLNREKAGYNVQTIVMVCLSHHQISSLQKVKERLTQMEEVLECHQLTGDVDFLLKVAVKDMAGYTDFVNNKLSGIPGIQNVKTSFILDTLKNSTSLKLLDD</sequence>
<dbReference type="Pfam" id="PF13412">
    <property type="entry name" value="HTH_24"/>
    <property type="match status" value="1"/>
</dbReference>
<dbReference type="FunFam" id="1.10.10.10:FF:000186">
    <property type="entry name" value="AsnC family transcriptional regulator"/>
    <property type="match status" value="1"/>
</dbReference>
<dbReference type="InterPro" id="IPR036388">
    <property type="entry name" value="WH-like_DNA-bd_sf"/>
</dbReference>
<dbReference type="InterPro" id="IPR019888">
    <property type="entry name" value="Tscrpt_reg_AsnC-like"/>
</dbReference>
<dbReference type="CDD" id="cd00090">
    <property type="entry name" value="HTH_ARSR"/>
    <property type="match status" value="1"/>
</dbReference>
<dbReference type="PRINTS" id="PR00033">
    <property type="entry name" value="HTHASNC"/>
</dbReference>
<reference evidence="5 6" key="1">
    <citation type="submission" date="2016-10" db="EMBL/GenBank/DDBJ databases">
        <authorList>
            <person name="de Groot N.N."/>
        </authorList>
    </citation>
    <scope>NUCLEOTIDE SEQUENCE [LARGE SCALE GENOMIC DNA]</scope>
    <source>
        <strain evidence="5 6">DSM 12130</strain>
    </source>
</reference>
<dbReference type="SUPFAM" id="SSF54909">
    <property type="entry name" value="Dimeric alpha+beta barrel"/>
    <property type="match status" value="1"/>
</dbReference>
<protein>
    <submittedName>
        <fullName evidence="5">Lrp/AsnC family transcriptional regulator, leucine-responsive regulatory protein</fullName>
    </submittedName>
</protein>
<dbReference type="PANTHER" id="PTHR30154:SF34">
    <property type="entry name" value="TRANSCRIPTIONAL REGULATOR AZLB"/>
    <property type="match status" value="1"/>
</dbReference>
<dbReference type="GO" id="GO:0043565">
    <property type="term" value="F:sequence-specific DNA binding"/>
    <property type="evidence" value="ECO:0007669"/>
    <property type="project" value="InterPro"/>
</dbReference>
<dbReference type="STRING" id="91360.SAMN05660330_00917"/>
<dbReference type="Proteomes" id="UP000199073">
    <property type="component" value="Unassembled WGS sequence"/>
</dbReference>
<evidence type="ECO:0000256" key="3">
    <source>
        <dbReference type="ARBA" id="ARBA00023163"/>
    </source>
</evidence>
<organism evidence="5 6">
    <name type="scientific">Desulforhopalus singaporensis</name>
    <dbReference type="NCBI Taxonomy" id="91360"/>
    <lineage>
        <taxon>Bacteria</taxon>
        <taxon>Pseudomonadati</taxon>
        <taxon>Thermodesulfobacteriota</taxon>
        <taxon>Desulfobulbia</taxon>
        <taxon>Desulfobulbales</taxon>
        <taxon>Desulfocapsaceae</taxon>
        <taxon>Desulforhopalus</taxon>
    </lineage>
</organism>
<dbReference type="Pfam" id="PF01037">
    <property type="entry name" value="AsnC_trans_reg"/>
    <property type="match status" value="1"/>
</dbReference>
<evidence type="ECO:0000313" key="5">
    <source>
        <dbReference type="EMBL" id="SDO73523.1"/>
    </source>
</evidence>
<dbReference type="GO" id="GO:0043200">
    <property type="term" value="P:response to amino acid"/>
    <property type="evidence" value="ECO:0007669"/>
    <property type="project" value="TreeGrafter"/>
</dbReference>
<gene>
    <name evidence="5" type="ORF">SAMN05660330_00917</name>
</gene>
<accession>A0A1H0LZH2</accession>
<dbReference type="Gene3D" id="3.30.70.920">
    <property type="match status" value="1"/>
</dbReference>
<dbReference type="Gene3D" id="1.10.10.10">
    <property type="entry name" value="Winged helix-like DNA-binding domain superfamily/Winged helix DNA-binding domain"/>
    <property type="match status" value="1"/>
</dbReference>
<dbReference type="InterPro" id="IPR011008">
    <property type="entry name" value="Dimeric_a/b-barrel"/>
</dbReference>
<keyword evidence="3" id="KW-0804">Transcription</keyword>
<dbReference type="PROSITE" id="PS50956">
    <property type="entry name" value="HTH_ASNC_2"/>
    <property type="match status" value="1"/>
</dbReference>
<feature type="domain" description="HTH asnC-type" evidence="4">
    <location>
        <begin position="2"/>
        <end position="63"/>
    </location>
</feature>
<dbReference type="SMART" id="SM00344">
    <property type="entry name" value="HTH_ASNC"/>
    <property type="match status" value="1"/>
</dbReference>
<dbReference type="AlphaFoldDB" id="A0A1H0LZH2"/>
<dbReference type="GO" id="GO:0006355">
    <property type="term" value="P:regulation of DNA-templated transcription"/>
    <property type="evidence" value="ECO:0007669"/>
    <property type="project" value="UniProtKB-ARBA"/>
</dbReference>
<proteinExistence type="predicted"/>
<dbReference type="InterPro" id="IPR036390">
    <property type="entry name" value="WH_DNA-bd_sf"/>
</dbReference>
<name>A0A1H0LZH2_9BACT</name>
<dbReference type="InterPro" id="IPR019887">
    <property type="entry name" value="Tscrpt_reg_AsnC/Lrp_C"/>
</dbReference>
<dbReference type="SUPFAM" id="SSF46785">
    <property type="entry name" value="Winged helix' DNA-binding domain"/>
    <property type="match status" value="1"/>
</dbReference>
<dbReference type="EMBL" id="FNJI01000005">
    <property type="protein sequence ID" value="SDO73523.1"/>
    <property type="molecule type" value="Genomic_DNA"/>
</dbReference>
<dbReference type="GO" id="GO:0005829">
    <property type="term" value="C:cytosol"/>
    <property type="evidence" value="ECO:0007669"/>
    <property type="project" value="TreeGrafter"/>
</dbReference>
<dbReference type="PANTHER" id="PTHR30154">
    <property type="entry name" value="LEUCINE-RESPONSIVE REGULATORY PROTEIN"/>
    <property type="match status" value="1"/>
</dbReference>
<evidence type="ECO:0000256" key="1">
    <source>
        <dbReference type="ARBA" id="ARBA00023015"/>
    </source>
</evidence>
<dbReference type="InterPro" id="IPR011991">
    <property type="entry name" value="ArsR-like_HTH"/>
</dbReference>
<dbReference type="InterPro" id="IPR000485">
    <property type="entry name" value="AsnC-type_HTH_dom"/>
</dbReference>
<dbReference type="RefSeq" id="WP_092220233.1">
    <property type="nucleotide sequence ID" value="NZ_FNJI01000005.1"/>
</dbReference>
<evidence type="ECO:0000256" key="2">
    <source>
        <dbReference type="ARBA" id="ARBA00023125"/>
    </source>
</evidence>
<dbReference type="OrthoDB" id="9800326at2"/>
<evidence type="ECO:0000259" key="4">
    <source>
        <dbReference type="PROSITE" id="PS50956"/>
    </source>
</evidence>
<keyword evidence="6" id="KW-1185">Reference proteome</keyword>
<keyword evidence="1" id="KW-0805">Transcription regulation</keyword>